<dbReference type="PANTHER" id="PTHR46594:SF4">
    <property type="entry name" value="P-TYPE CATION-TRANSPORTING ATPASE"/>
    <property type="match status" value="1"/>
</dbReference>
<evidence type="ECO:0000256" key="1">
    <source>
        <dbReference type="ARBA" id="ARBA00022723"/>
    </source>
</evidence>
<dbReference type="OrthoDB" id="432719at2759"/>
<dbReference type="InterPro" id="IPR036163">
    <property type="entry name" value="HMA_dom_sf"/>
</dbReference>
<protein>
    <submittedName>
        <fullName evidence="2">Uncharacterized protein</fullName>
    </submittedName>
</protein>
<dbReference type="GO" id="GO:0046872">
    <property type="term" value="F:metal ion binding"/>
    <property type="evidence" value="ECO:0007669"/>
    <property type="project" value="UniProtKB-KW"/>
</dbReference>
<reference evidence="2 3" key="1">
    <citation type="journal article" date="2020" name="IScience">
        <title>Genome Sequencing of the Endangered Kingdonia uniflora (Circaeasteraceae, Ranunculales) Reveals Potential Mechanisms of Evolutionary Specialization.</title>
        <authorList>
            <person name="Sun Y."/>
            <person name="Deng T."/>
            <person name="Zhang A."/>
            <person name="Moore M.J."/>
            <person name="Landis J.B."/>
            <person name="Lin N."/>
            <person name="Zhang H."/>
            <person name="Zhang X."/>
            <person name="Huang J."/>
            <person name="Zhang X."/>
            <person name="Sun H."/>
            <person name="Wang H."/>
        </authorList>
    </citation>
    <scope>NUCLEOTIDE SEQUENCE [LARGE SCALE GENOMIC DNA]</scope>
    <source>
        <strain evidence="2">TB1705</strain>
        <tissue evidence="2">Leaf</tissue>
    </source>
</reference>
<gene>
    <name evidence="2" type="ORF">GIB67_011043</name>
</gene>
<accession>A0A7J7L6J2</accession>
<keyword evidence="3" id="KW-1185">Reference proteome</keyword>
<evidence type="ECO:0000313" key="2">
    <source>
        <dbReference type="EMBL" id="KAF6138203.1"/>
    </source>
</evidence>
<dbReference type="PANTHER" id="PTHR46594">
    <property type="entry name" value="P-TYPE CATION-TRANSPORTING ATPASE"/>
    <property type="match status" value="1"/>
</dbReference>
<keyword evidence="1" id="KW-0479">Metal-binding</keyword>
<dbReference type="Gene3D" id="3.30.70.100">
    <property type="match status" value="1"/>
</dbReference>
<name>A0A7J7L6J2_9MAGN</name>
<evidence type="ECO:0000313" key="3">
    <source>
        <dbReference type="Proteomes" id="UP000541444"/>
    </source>
</evidence>
<comment type="caution">
    <text evidence="2">The sequence shown here is derived from an EMBL/GenBank/DDBJ whole genome shotgun (WGS) entry which is preliminary data.</text>
</comment>
<dbReference type="Proteomes" id="UP000541444">
    <property type="component" value="Unassembled WGS sequence"/>
</dbReference>
<sequence length="132" mass="15057">MVFEIQYDPKIVSHNQLIEAIEDTGFEAVLISGGEDRSKIHLKVDGVLTHPSMAMIETSLQALPGVENVEIDPVVHRIFIAYKLDQTRPRIFVQVIESVGSGRFKTTIFSEGGREHHKQDEIKQYYKSFLWS</sequence>
<organism evidence="2 3">
    <name type="scientific">Kingdonia uniflora</name>
    <dbReference type="NCBI Taxonomy" id="39325"/>
    <lineage>
        <taxon>Eukaryota</taxon>
        <taxon>Viridiplantae</taxon>
        <taxon>Streptophyta</taxon>
        <taxon>Embryophyta</taxon>
        <taxon>Tracheophyta</taxon>
        <taxon>Spermatophyta</taxon>
        <taxon>Magnoliopsida</taxon>
        <taxon>Ranunculales</taxon>
        <taxon>Circaeasteraceae</taxon>
        <taxon>Kingdonia</taxon>
    </lineage>
</organism>
<dbReference type="AlphaFoldDB" id="A0A7J7L6J2"/>
<dbReference type="SUPFAM" id="SSF55008">
    <property type="entry name" value="HMA, heavy metal-associated domain"/>
    <property type="match status" value="1"/>
</dbReference>
<dbReference type="EMBL" id="JACGCM010002611">
    <property type="protein sequence ID" value="KAF6138203.1"/>
    <property type="molecule type" value="Genomic_DNA"/>
</dbReference>
<proteinExistence type="predicted"/>